<evidence type="ECO:0000259" key="2">
    <source>
        <dbReference type="PROSITE" id="PS50206"/>
    </source>
</evidence>
<dbReference type="GO" id="GO:0071277">
    <property type="term" value="P:cellular response to calcium ion"/>
    <property type="evidence" value="ECO:0007669"/>
    <property type="project" value="InterPro"/>
</dbReference>
<feature type="region of interest" description="Disordered" evidence="1">
    <location>
        <begin position="605"/>
        <end position="660"/>
    </location>
</feature>
<dbReference type="RefSeq" id="XP_011080425.1">
    <property type="nucleotide sequence ID" value="XM_011082123.2"/>
</dbReference>
<dbReference type="InterPro" id="IPR001763">
    <property type="entry name" value="Rhodanese-like_dom"/>
</dbReference>
<evidence type="ECO:0000256" key="1">
    <source>
        <dbReference type="SAM" id="MobiDB-lite"/>
    </source>
</evidence>
<dbReference type="OrthoDB" id="551300at2759"/>
<reference evidence="4" key="2">
    <citation type="submission" date="2025-08" db="UniProtKB">
        <authorList>
            <consortium name="RefSeq"/>
        </authorList>
    </citation>
    <scope>IDENTIFICATION</scope>
</reference>
<dbReference type="InterPro" id="IPR044690">
    <property type="entry name" value="CAS_plant"/>
</dbReference>
<sequence>MLPVSSASTSCSCHTQIPVRGGLKSLSSYWKACDINCNNVAKAVRNFANSYERRPSTCFYSNYVGRGEQCSSVDMINQSYQTGLGNIKPLNHNSFQVEVIDESRRLGPNSLIFVDSSSNSAGDNQLPDFISKTIGNSDLQPNYADTDFSASPNGVPVDFPPPISDSLNIDVNSLSAEKTNFSDIVAEMNDSVADVINGGDNVLNKSFDTITSSLNAALTNVNEAVDNVINDIFSFINKSGESASNKLTDFSSELKEGSGRAGFVALDVLRQAIMLVEDSLLEGAKNLGYAYGSAKEFLPQEFQDALSLSEASVLKVLVPVGTAFQQVSIAVEGFEESLGLDPNDPLIPFVLFLGVSATLWGSYRVLRYGGYAGDLSPQSTWELLRGNENVVLIDIRPEDLRDRDGIPDLRRGARFRYASVALPEVNGSVKKLLKGGREIEDSLLAAVIRNLKIVQDRSKVLVMDADGTRSKGVARSLRKLGTKRPYQVQGGFRSWVKEGFRVKELKPETTLTILNEEAEAILEEIKPTPQKLIGYGVGIAAAAYSLLEWEKTLQFIGVVGIGLTIYQRVATYQDSEDLKQDVRLLLAPVRLGGQAVSWAAGKLETSRNGLPTSPSSSDVQSRVLQAAAKLESQPPEGEETENLPQMVASGNEDVNDVSEA</sequence>
<dbReference type="GO" id="GO:0090333">
    <property type="term" value="P:regulation of stomatal closure"/>
    <property type="evidence" value="ECO:0007669"/>
    <property type="project" value="InterPro"/>
</dbReference>
<evidence type="ECO:0000313" key="3">
    <source>
        <dbReference type="Proteomes" id="UP000504604"/>
    </source>
</evidence>
<dbReference type="SUPFAM" id="SSF52821">
    <property type="entry name" value="Rhodanese/Cell cycle control phosphatase"/>
    <property type="match status" value="1"/>
</dbReference>
<protein>
    <submittedName>
        <fullName evidence="4">Uncharacterized protein LOC105163678</fullName>
    </submittedName>
</protein>
<accession>A0A6I9TCQ6</accession>
<dbReference type="InterPro" id="IPR036873">
    <property type="entry name" value="Rhodanese-like_dom_sf"/>
</dbReference>
<dbReference type="PROSITE" id="PS50206">
    <property type="entry name" value="RHODANESE_3"/>
    <property type="match status" value="1"/>
</dbReference>
<feature type="domain" description="Rhodanese" evidence="2">
    <location>
        <begin position="386"/>
        <end position="504"/>
    </location>
</feature>
<dbReference type="FunCoup" id="A0A6I9TCQ6">
    <property type="interactions" value="1862"/>
</dbReference>
<name>A0A6I9TCQ6_SESIN</name>
<dbReference type="GeneID" id="105163678"/>
<keyword evidence="3" id="KW-1185">Reference proteome</keyword>
<dbReference type="SMART" id="SM00450">
    <property type="entry name" value="RHOD"/>
    <property type="match status" value="1"/>
</dbReference>
<dbReference type="InParanoid" id="A0A6I9TCQ6"/>
<dbReference type="GO" id="GO:0009704">
    <property type="term" value="P:de-etiolation"/>
    <property type="evidence" value="ECO:0007669"/>
    <property type="project" value="InterPro"/>
</dbReference>
<dbReference type="Pfam" id="PF00581">
    <property type="entry name" value="Rhodanese"/>
    <property type="match status" value="1"/>
</dbReference>
<dbReference type="PANTHER" id="PTHR34209:SF3">
    <property type="entry name" value="RHODANESE_CELL CYCLE CONTROL PHOSPHATASE SUPERFAMILY PROTEIN"/>
    <property type="match status" value="1"/>
</dbReference>
<feature type="compositionally biased region" description="Polar residues" evidence="1">
    <location>
        <begin position="606"/>
        <end position="623"/>
    </location>
</feature>
<dbReference type="Gene3D" id="3.40.250.10">
    <property type="entry name" value="Rhodanese-like domain"/>
    <property type="match status" value="1"/>
</dbReference>
<organism evidence="3 4">
    <name type="scientific">Sesamum indicum</name>
    <name type="common">Oriental sesame</name>
    <name type="synonym">Sesamum orientale</name>
    <dbReference type="NCBI Taxonomy" id="4182"/>
    <lineage>
        <taxon>Eukaryota</taxon>
        <taxon>Viridiplantae</taxon>
        <taxon>Streptophyta</taxon>
        <taxon>Embryophyta</taxon>
        <taxon>Tracheophyta</taxon>
        <taxon>Spermatophyta</taxon>
        <taxon>Magnoliopsida</taxon>
        <taxon>eudicotyledons</taxon>
        <taxon>Gunneridae</taxon>
        <taxon>Pentapetalae</taxon>
        <taxon>asterids</taxon>
        <taxon>lamiids</taxon>
        <taxon>Lamiales</taxon>
        <taxon>Pedaliaceae</taxon>
        <taxon>Sesamum</taxon>
    </lineage>
</organism>
<dbReference type="PANTHER" id="PTHR34209">
    <property type="entry name" value="RHODANESE/CELL CYCLE CONTROL PHOSPHATASE SUPERFAMILY PROTEIN"/>
    <property type="match status" value="1"/>
</dbReference>
<dbReference type="Proteomes" id="UP000504604">
    <property type="component" value="Linkage group LG1"/>
</dbReference>
<dbReference type="AlphaFoldDB" id="A0A6I9TCQ6"/>
<evidence type="ECO:0000313" key="4">
    <source>
        <dbReference type="RefSeq" id="XP_011080425.1"/>
    </source>
</evidence>
<proteinExistence type="predicted"/>
<dbReference type="KEGG" id="sind:105163678"/>
<gene>
    <name evidence="4" type="primary">LOC105163678</name>
</gene>
<reference evidence="3" key="1">
    <citation type="submission" date="2024-10" db="UniProtKB">
        <authorList>
            <consortium name="RefSeq"/>
        </authorList>
    </citation>
    <scope>NUCLEOTIDE SEQUENCE [LARGE SCALE GENOMIC DNA]</scope>
    <source>
        <strain evidence="3">cv. Zhongzhi No. 13</strain>
    </source>
</reference>